<feature type="chain" id="PRO_5042977499" evidence="2">
    <location>
        <begin position="22"/>
        <end position="199"/>
    </location>
</feature>
<protein>
    <submittedName>
        <fullName evidence="3">Uncharacterized protein</fullName>
    </submittedName>
</protein>
<feature type="compositionally biased region" description="Low complexity" evidence="1">
    <location>
        <begin position="117"/>
        <end position="129"/>
    </location>
</feature>
<evidence type="ECO:0000313" key="3">
    <source>
        <dbReference type="EMBL" id="KAK4209409.1"/>
    </source>
</evidence>
<sequence length="199" mass="20538">MINFLVAYCTCLYSGVCLCSTQDIVNLDGAGIVEFDVAVLKGRPKGSGAFKRDPKAPRLSNQSTGRQSGLMPCVRRDLSGWERGQCPHRPPSPPPRTINGSAAAMARGGRGGGNTSRGGPANGSNRGNRGNSGRGNGGGRRGGPSGTQEASSTTSSAIEASTASTTVTRVDPVSGGVARPTRNRVLSQRAREALEEGLR</sequence>
<reference evidence="3" key="1">
    <citation type="journal article" date="2023" name="Mol. Phylogenet. Evol.">
        <title>Genome-scale phylogeny and comparative genomics of the fungal order Sordariales.</title>
        <authorList>
            <person name="Hensen N."/>
            <person name="Bonometti L."/>
            <person name="Westerberg I."/>
            <person name="Brannstrom I.O."/>
            <person name="Guillou S."/>
            <person name="Cros-Aarteil S."/>
            <person name="Calhoun S."/>
            <person name="Haridas S."/>
            <person name="Kuo A."/>
            <person name="Mondo S."/>
            <person name="Pangilinan J."/>
            <person name="Riley R."/>
            <person name="LaButti K."/>
            <person name="Andreopoulos B."/>
            <person name="Lipzen A."/>
            <person name="Chen C."/>
            <person name="Yan M."/>
            <person name="Daum C."/>
            <person name="Ng V."/>
            <person name="Clum A."/>
            <person name="Steindorff A."/>
            <person name="Ohm R.A."/>
            <person name="Martin F."/>
            <person name="Silar P."/>
            <person name="Natvig D.O."/>
            <person name="Lalanne C."/>
            <person name="Gautier V."/>
            <person name="Ament-Velasquez S.L."/>
            <person name="Kruys A."/>
            <person name="Hutchinson M.I."/>
            <person name="Powell A.J."/>
            <person name="Barry K."/>
            <person name="Miller A.N."/>
            <person name="Grigoriev I.V."/>
            <person name="Debuchy R."/>
            <person name="Gladieux P."/>
            <person name="Hiltunen Thoren M."/>
            <person name="Johannesson H."/>
        </authorList>
    </citation>
    <scope>NUCLEOTIDE SEQUENCE</scope>
    <source>
        <strain evidence="3">PSN293</strain>
    </source>
</reference>
<feature type="region of interest" description="Disordered" evidence="1">
    <location>
        <begin position="43"/>
        <end position="199"/>
    </location>
</feature>
<organism evidence="3 4">
    <name type="scientific">Rhypophila decipiens</name>
    <dbReference type="NCBI Taxonomy" id="261697"/>
    <lineage>
        <taxon>Eukaryota</taxon>
        <taxon>Fungi</taxon>
        <taxon>Dikarya</taxon>
        <taxon>Ascomycota</taxon>
        <taxon>Pezizomycotina</taxon>
        <taxon>Sordariomycetes</taxon>
        <taxon>Sordariomycetidae</taxon>
        <taxon>Sordariales</taxon>
        <taxon>Naviculisporaceae</taxon>
        <taxon>Rhypophila</taxon>
    </lineage>
</organism>
<feature type="compositionally biased region" description="Low complexity" evidence="1">
    <location>
        <begin position="146"/>
        <end position="168"/>
    </location>
</feature>
<dbReference type="Proteomes" id="UP001301769">
    <property type="component" value="Unassembled WGS sequence"/>
</dbReference>
<comment type="caution">
    <text evidence="3">The sequence shown here is derived from an EMBL/GenBank/DDBJ whole genome shotgun (WGS) entry which is preliminary data.</text>
</comment>
<keyword evidence="2" id="KW-0732">Signal</keyword>
<keyword evidence="4" id="KW-1185">Reference proteome</keyword>
<name>A0AAN7B3Y6_9PEZI</name>
<feature type="compositionally biased region" description="Gly residues" evidence="1">
    <location>
        <begin position="130"/>
        <end position="145"/>
    </location>
</feature>
<evidence type="ECO:0000313" key="4">
    <source>
        <dbReference type="Proteomes" id="UP001301769"/>
    </source>
</evidence>
<gene>
    <name evidence="3" type="ORF">QBC37DRAFT_404364</name>
</gene>
<dbReference type="AlphaFoldDB" id="A0AAN7B3Y6"/>
<evidence type="ECO:0000256" key="2">
    <source>
        <dbReference type="SAM" id="SignalP"/>
    </source>
</evidence>
<accession>A0AAN7B3Y6</accession>
<reference evidence="3" key="2">
    <citation type="submission" date="2023-05" db="EMBL/GenBank/DDBJ databases">
        <authorList>
            <consortium name="Lawrence Berkeley National Laboratory"/>
            <person name="Steindorff A."/>
            <person name="Hensen N."/>
            <person name="Bonometti L."/>
            <person name="Westerberg I."/>
            <person name="Brannstrom I.O."/>
            <person name="Guillou S."/>
            <person name="Cros-Aarteil S."/>
            <person name="Calhoun S."/>
            <person name="Haridas S."/>
            <person name="Kuo A."/>
            <person name="Mondo S."/>
            <person name="Pangilinan J."/>
            <person name="Riley R."/>
            <person name="Labutti K."/>
            <person name="Andreopoulos B."/>
            <person name="Lipzen A."/>
            <person name="Chen C."/>
            <person name="Yanf M."/>
            <person name="Daum C."/>
            <person name="Ng V."/>
            <person name="Clum A."/>
            <person name="Ohm R."/>
            <person name="Martin F."/>
            <person name="Silar P."/>
            <person name="Natvig D."/>
            <person name="Lalanne C."/>
            <person name="Gautier V."/>
            <person name="Ament-Velasquez S.L."/>
            <person name="Kruys A."/>
            <person name="Hutchinson M.I."/>
            <person name="Powell A.J."/>
            <person name="Barry K."/>
            <person name="Miller A.N."/>
            <person name="Grigoriev I.V."/>
            <person name="Debuchy R."/>
            <person name="Gladieux P."/>
            <person name="Thoren M.H."/>
            <person name="Johannesson H."/>
        </authorList>
    </citation>
    <scope>NUCLEOTIDE SEQUENCE</scope>
    <source>
        <strain evidence="3">PSN293</strain>
    </source>
</reference>
<proteinExistence type="predicted"/>
<dbReference type="EMBL" id="MU858206">
    <property type="protein sequence ID" value="KAK4209409.1"/>
    <property type="molecule type" value="Genomic_DNA"/>
</dbReference>
<evidence type="ECO:0000256" key="1">
    <source>
        <dbReference type="SAM" id="MobiDB-lite"/>
    </source>
</evidence>
<feature type="signal peptide" evidence="2">
    <location>
        <begin position="1"/>
        <end position="21"/>
    </location>
</feature>
<feature type="compositionally biased region" description="Basic and acidic residues" evidence="1">
    <location>
        <begin position="189"/>
        <end position="199"/>
    </location>
</feature>